<dbReference type="OMA" id="QRSIYYG"/>
<feature type="compositionally biased region" description="Basic and acidic residues" evidence="2">
    <location>
        <begin position="1045"/>
        <end position="1054"/>
    </location>
</feature>
<dbReference type="InParanoid" id="D5GIH7"/>
<feature type="coiled-coil region" evidence="1">
    <location>
        <begin position="386"/>
        <end position="460"/>
    </location>
</feature>
<feature type="compositionally biased region" description="Basic and acidic residues" evidence="2">
    <location>
        <begin position="1270"/>
        <end position="1305"/>
    </location>
</feature>
<feature type="region of interest" description="Disordered" evidence="2">
    <location>
        <begin position="911"/>
        <end position="956"/>
    </location>
</feature>
<keyword evidence="1" id="KW-0175">Coiled coil</keyword>
<feature type="compositionally biased region" description="Polar residues" evidence="2">
    <location>
        <begin position="1328"/>
        <end position="1337"/>
    </location>
</feature>
<feature type="region of interest" description="Disordered" evidence="2">
    <location>
        <begin position="643"/>
        <end position="663"/>
    </location>
</feature>
<dbReference type="eggNOG" id="ENOG502QQWT">
    <property type="taxonomic scope" value="Eukaryota"/>
</dbReference>
<name>D5GIH7_TUBMM</name>
<feature type="compositionally biased region" description="Polar residues" evidence="2">
    <location>
        <begin position="1371"/>
        <end position="1381"/>
    </location>
</feature>
<evidence type="ECO:0000313" key="4">
    <source>
        <dbReference type="Proteomes" id="UP000006911"/>
    </source>
</evidence>
<feature type="compositionally biased region" description="Polar residues" evidence="2">
    <location>
        <begin position="1021"/>
        <end position="1044"/>
    </location>
</feature>
<reference evidence="3" key="1">
    <citation type="journal article" date="2010" name="Nature">
        <title>Perigord black truffle genome uncovers evolutionary origins and mechanisms of symbiosis.</title>
        <authorList>
            <person name="Martin F."/>
            <person name="Kohler A."/>
            <person name="Murat C."/>
            <person name="Balestrini R."/>
            <person name="Coutinho P.M."/>
            <person name="Jaillon O."/>
            <person name="Montanini B."/>
            <person name="Morin E."/>
            <person name="Noel B."/>
            <person name="Percudani R."/>
            <person name="Porcel B."/>
            <person name="Rubini A."/>
            <person name="Amicucci A."/>
            <person name="Amselem J."/>
            <person name="Anthouard V."/>
            <person name="Arcioni S."/>
            <person name="Artiguenave F."/>
            <person name="Aury J.M."/>
            <person name="Ballario P."/>
            <person name="Bolchi A."/>
            <person name="Brenna A."/>
            <person name="Brun A."/>
            <person name="Buee M."/>
            <person name="Cantarel B."/>
            <person name="Chevalier G."/>
            <person name="Couloux A."/>
            <person name="Da Silva C."/>
            <person name="Denoeud F."/>
            <person name="Duplessis S."/>
            <person name="Ghignone S."/>
            <person name="Hilselberger B."/>
            <person name="Iotti M."/>
            <person name="Marcais B."/>
            <person name="Mello A."/>
            <person name="Miranda M."/>
            <person name="Pacioni G."/>
            <person name="Quesneville H."/>
            <person name="Riccioni C."/>
            <person name="Ruotolo R."/>
            <person name="Splivallo R."/>
            <person name="Stocchi V."/>
            <person name="Tisserant E."/>
            <person name="Viscomi A.R."/>
            <person name="Zambonelli A."/>
            <person name="Zampieri E."/>
            <person name="Henrissat B."/>
            <person name="Lebrun M.H."/>
            <person name="Paolocci F."/>
            <person name="Bonfante P."/>
            <person name="Ottonello S."/>
            <person name="Wincker P."/>
        </authorList>
    </citation>
    <scope>NUCLEOTIDE SEQUENCE [LARGE SCALE GENOMIC DNA]</scope>
    <source>
        <strain evidence="3">Mel28</strain>
    </source>
</reference>
<protein>
    <submittedName>
        <fullName evidence="3">(Perigord truffle) hypothetical protein</fullName>
    </submittedName>
</protein>
<feature type="compositionally biased region" description="Polar residues" evidence="2">
    <location>
        <begin position="1217"/>
        <end position="1229"/>
    </location>
</feature>
<feature type="compositionally biased region" description="Basic and acidic residues" evidence="2">
    <location>
        <begin position="1098"/>
        <end position="1107"/>
    </location>
</feature>
<dbReference type="EMBL" id="FN430326">
    <property type="protein sequence ID" value="CAZ84320.1"/>
    <property type="molecule type" value="Genomic_DNA"/>
</dbReference>
<dbReference type="Proteomes" id="UP000006911">
    <property type="component" value="Unassembled WGS sequence"/>
</dbReference>
<gene>
    <name evidence="3" type="ORF">GSTUM_00008504001</name>
</gene>
<feature type="region of interest" description="Disordered" evidence="2">
    <location>
        <begin position="1021"/>
        <end position="1054"/>
    </location>
</feature>
<dbReference type="RefSeq" id="XP_002840129.1">
    <property type="nucleotide sequence ID" value="XM_002840083.1"/>
</dbReference>
<dbReference type="PANTHER" id="PTHR10699:SF11">
    <property type="entry name" value="IGLOO, ISOFORM A"/>
    <property type="match status" value="1"/>
</dbReference>
<feature type="coiled-coil region" evidence="1">
    <location>
        <begin position="115"/>
        <end position="290"/>
    </location>
</feature>
<feature type="region of interest" description="Disordered" evidence="2">
    <location>
        <begin position="63"/>
        <end position="85"/>
    </location>
</feature>
<dbReference type="PANTHER" id="PTHR10699">
    <property type="entry name" value="NEUROMODULIN"/>
    <property type="match status" value="1"/>
</dbReference>
<dbReference type="STRING" id="656061.D5GIH7"/>
<feature type="region of interest" description="Disordered" evidence="2">
    <location>
        <begin position="1194"/>
        <end position="1617"/>
    </location>
</feature>
<sequence>MSVDNAVVHHHATHSGSAAFNMSESISASTARQVSAGVEPQLHLGITSLAGGVATGMVGGLLEGERAHETEEEQRRVRRQEEHREMTEVEHMFGKGELEEQRKREENRAFEISRIQKEQHERVMYEERVRREAAEQEAREVGQLIYEKQEAERLRKSQEERRIQLDLELQQKRRDEEALELQRIQLTLARERENETIRRIEQARQEEIARKERLAKEERSRREEQEHAAEYRRRMEMEREKARLLKFEEEQRTVMALQFKREEDEKRVQLEKQITLEREQEREVRAAEEKRRMAALFEMRRLEEVEFERRMLMGRMRSKQLREQALQRAQIEFETAREAEEKGKRRIQIQIEAEKDLQRNRLEEEDEKRLAEHCEKKRVVGEVVGLLHAQAGAEKLETNLQNQQKDERRLNMEEEMATLQAQIEAEKVREDQQKRGGEEKREYELQLEERKRTIVVAEAERRDAGEFQVKEQEIQLEHEQTAEEERLIQMEVDRRLAAERAEQARIDLEEEAAKLKAQMAVLAAQQKEAREARRRKRKADPNYREREVSRNRERSRERETEREKARREQVELIRKNAGLDEKPSKSKRRVSFAELPTEPVEFIERSWTVPGGVPTLVQTAPTPPPGTPKAKLLVHVDPSGYFPPTEKEKGESREQFGAQEPEGQRLEIESPEVVVASPPPGSPEVGFGILDEGIAVGTPFTGIPVAPQPNNAVENAETAIATGITEESQETREERRGRQRSIYYGPMLPEGYQFPDKEIAFGTPFTGIPVAPQPNNAVKTAETVIAIGITEESQETREERRGRQRSIYYGPMLPEGYQFPDKEIAFGTPFTGIPVAPQPTNAIKTAETAIAIGITEESQETREERRGRQRSIYYGPMLPESYRFRSGQQESFYGPELPTDYYFPARPGPSVPVAEPVSSGQPPPLAYGPRLPDNYKSLERSGSGSSEEGRFHSPAEFTEVQLEDYSKPTQAYGMMPCDLADSLKANFFIDQAISSASSVYAAPPTGGIMDNEPTITTCSTPVSRQNAQYSREGSRSVTPTPLSRRSTEEKKQEDADLEFTAIAMAAAEDAGFNPGLVLGEAITATPEATKPPTPVDQRFIEEEETKHNRSRSMSRISEVLRSGSRSKSRRQRTGSLFGRSKTTDSVSSDSRADSMTPGSGGVSLESSPPALERRSTDTARKMSLTANVLSSMRILSGGSDKSHSQGVPGEAERRISLDQSPNTPQSTPPASIMDGWLSGRRSRKSSVTYHSDDSQMLEETERLAAGSGTESKKEKKERIEREKKEKKEVKEKEKREKKEEKERSSGEAGSPDSGKSRWGGLFHKLGVKQTTPATSPSKPALARAVQRVVDDAAAKIPPQQTHPGSDEGETQTRPTTSSGKSFHSFAGVFGGGKPDHHATDSASAASSSIRNESLTPQDLGRASFDASQLDHVEERMAATFSGPQEGVSNDGVHPRGGVNKGTIEISDQAGIQAGEKKKRAIPVPRGGLRRRRSDEFPELIGRGSLDERGLPSPIPELSEGRNSWRNSRDIGMSLDQVAGINRADARTPEQIPLPTPDTNEDREFQGPETRIPQLSTSSSRKGLTRKKKAVDLAAASSESIDSLPEQHQGGDVNVNDTEVRMESRLPQIRRTESLKVKITINPRDRKQV</sequence>
<evidence type="ECO:0000256" key="2">
    <source>
        <dbReference type="SAM" id="MobiDB-lite"/>
    </source>
</evidence>
<dbReference type="KEGG" id="tml:GSTUM_00008504001"/>
<keyword evidence="4" id="KW-1185">Reference proteome</keyword>
<feature type="compositionally biased region" description="Basic and acidic residues" evidence="2">
    <location>
        <begin position="539"/>
        <end position="584"/>
    </location>
</feature>
<feature type="compositionally biased region" description="Basic and acidic residues" evidence="2">
    <location>
        <begin position="645"/>
        <end position="654"/>
    </location>
</feature>
<accession>D5GIH7</accession>
<proteinExistence type="predicted"/>
<dbReference type="GO" id="GO:0005516">
    <property type="term" value="F:calmodulin binding"/>
    <property type="evidence" value="ECO:0007669"/>
    <property type="project" value="TreeGrafter"/>
</dbReference>
<feature type="compositionally biased region" description="Polar residues" evidence="2">
    <location>
        <begin position="1572"/>
        <end position="1581"/>
    </location>
</feature>
<feature type="region of interest" description="Disordered" evidence="2">
    <location>
        <begin position="526"/>
        <end position="587"/>
    </location>
</feature>
<evidence type="ECO:0000313" key="3">
    <source>
        <dbReference type="EMBL" id="CAZ84320.1"/>
    </source>
</evidence>
<organism evidence="3 4">
    <name type="scientific">Tuber melanosporum (strain Mel28)</name>
    <name type="common">Perigord black truffle</name>
    <dbReference type="NCBI Taxonomy" id="656061"/>
    <lineage>
        <taxon>Eukaryota</taxon>
        <taxon>Fungi</taxon>
        <taxon>Dikarya</taxon>
        <taxon>Ascomycota</taxon>
        <taxon>Pezizomycotina</taxon>
        <taxon>Pezizomycetes</taxon>
        <taxon>Pezizales</taxon>
        <taxon>Tuberaceae</taxon>
        <taxon>Tuber</taxon>
    </lineage>
</organism>
<dbReference type="HOGENOM" id="CLU_242567_0_0_1"/>
<evidence type="ECO:0000256" key="1">
    <source>
        <dbReference type="SAM" id="Coils"/>
    </source>
</evidence>
<feature type="region of interest" description="Disordered" evidence="2">
    <location>
        <begin position="1084"/>
        <end position="1179"/>
    </location>
</feature>
<dbReference type="GeneID" id="9184678"/>